<dbReference type="EC" id="2.1.1.72" evidence="1"/>
<evidence type="ECO:0000313" key="7">
    <source>
        <dbReference type="Proteomes" id="UP000042738"/>
    </source>
</evidence>
<protein>
    <recommendedName>
        <fullName evidence="1">site-specific DNA-methyltransferase (adenine-specific)</fullName>
        <ecNumber evidence="1">2.1.1.72</ecNumber>
    </recommendedName>
</protein>
<dbReference type="STRING" id="138074.SYMBAF_50153"/>
<evidence type="ECO:0000256" key="1">
    <source>
        <dbReference type="ARBA" id="ARBA00011900"/>
    </source>
</evidence>
<accession>A0A068ZAG0</accession>
<gene>
    <name evidence="6" type="ORF">SYMBAF_07165</name>
</gene>
<evidence type="ECO:0000313" key="6">
    <source>
        <dbReference type="EMBL" id="QLH62767.1"/>
    </source>
</evidence>
<reference evidence="6 7" key="1">
    <citation type="journal article" date="2014" name="Genome Announc.">
        <title>Whole-Genome Sequence of Serratia symbiotica Strain CWBI-2.3T, a Free-Living Symbiont of the Black Bean Aphid Aphis fabae.</title>
        <authorList>
            <person name="Foray V."/>
            <person name="Grigorescu A.S."/>
            <person name="Sabri A."/>
            <person name="Haubruge E."/>
            <person name="Lognay G."/>
            <person name="Francis F."/>
            <person name="Fauconnier M.L."/>
            <person name="Hance T."/>
            <person name="Thonart P."/>
        </authorList>
    </citation>
    <scope>NUCLEOTIDE SEQUENCE [LARGE SCALE GENOMIC DNA]</scope>
    <source>
        <strain evidence="6">CWBI-2.3</strain>
    </source>
</reference>
<dbReference type="PROSITE" id="PS00092">
    <property type="entry name" value="N6_MTASE"/>
    <property type="match status" value="1"/>
</dbReference>
<evidence type="ECO:0000256" key="3">
    <source>
        <dbReference type="ARBA" id="ARBA00022679"/>
    </source>
</evidence>
<organism evidence="6 7">
    <name type="scientific">Serratia symbiotica</name>
    <dbReference type="NCBI Taxonomy" id="138074"/>
    <lineage>
        <taxon>Bacteria</taxon>
        <taxon>Pseudomonadati</taxon>
        <taxon>Pseudomonadota</taxon>
        <taxon>Gammaproteobacteria</taxon>
        <taxon>Enterobacterales</taxon>
        <taxon>Yersiniaceae</taxon>
        <taxon>Serratia</taxon>
    </lineage>
</organism>
<dbReference type="GO" id="GO:0009007">
    <property type="term" value="F:site-specific DNA-methyltransferase (adenine-specific) activity"/>
    <property type="evidence" value="ECO:0007669"/>
    <property type="project" value="UniProtKB-EC"/>
</dbReference>
<dbReference type="EMBL" id="CP050855">
    <property type="protein sequence ID" value="QLH62767.1"/>
    <property type="molecule type" value="Genomic_DNA"/>
</dbReference>
<dbReference type="InterPro" id="IPR002052">
    <property type="entry name" value="DNA_methylase_N6_adenine_CS"/>
</dbReference>
<dbReference type="GO" id="GO:0043565">
    <property type="term" value="F:sequence-specific DNA binding"/>
    <property type="evidence" value="ECO:0007669"/>
    <property type="project" value="TreeGrafter"/>
</dbReference>
<name>A0A068ZAG0_9GAMM</name>
<sequence length="232" mass="26208">MGYLGSKAASGAYQAIISQMPPHDTYIETHLGSGAVMFHKPPAACNIGIDLDDHAFGLTRARWLDKGLTPPKLNLYHGDAVGFLQREDFSHHGRTLIYADPPYLPETRTSRASYRHEYTKDDHRQLIATLRQIPASVMISGYPSALYDNLLCDWRSIQFQVMTRGGPRTEQLWMNFAEGAAYSHTFAGTDYIDRQRIKRKAERWANNYRALPSSEQVTILSALLSTHQHGDK</sequence>
<dbReference type="REBASE" id="93240">
    <property type="entry name" value="M.Ssy23ORF50153P"/>
</dbReference>
<dbReference type="InterPro" id="IPR012327">
    <property type="entry name" value="MeTrfase_D12"/>
</dbReference>
<keyword evidence="3" id="KW-0808">Transferase</keyword>
<dbReference type="Proteomes" id="UP000042738">
    <property type="component" value="Chromosome"/>
</dbReference>
<dbReference type="GO" id="GO:0032259">
    <property type="term" value="P:methylation"/>
    <property type="evidence" value="ECO:0007669"/>
    <property type="project" value="UniProtKB-KW"/>
</dbReference>
<dbReference type="SUPFAM" id="SSF53335">
    <property type="entry name" value="S-adenosyl-L-methionine-dependent methyltransferases"/>
    <property type="match status" value="1"/>
</dbReference>
<dbReference type="AlphaFoldDB" id="A0A068ZAG0"/>
<dbReference type="GO" id="GO:0009307">
    <property type="term" value="P:DNA restriction-modification system"/>
    <property type="evidence" value="ECO:0007669"/>
    <property type="project" value="InterPro"/>
</dbReference>
<evidence type="ECO:0000256" key="4">
    <source>
        <dbReference type="ARBA" id="ARBA00022691"/>
    </source>
</evidence>
<dbReference type="InterPro" id="IPR029063">
    <property type="entry name" value="SAM-dependent_MTases_sf"/>
</dbReference>
<keyword evidence="4" id="KW-0949">S-adenosyl-L-methionine</keyword>
<dbReference type="GO" id="GO:1904047">
    <property type="term" value="F:S-adenosyl-L-methionine binding"/>
    <property type="evidence" value="ECO:0007669"/>
    <property type="project" value="TreeGrafter"/>
</dbReference>
<dbReference type="PANTHER" id="PTHR30481">
    <property type="entry name" value="DNA ADENINE METHYLASE"/>
    <property type="match status" value="1"/>
</dbReference>
<dbReference type="Gene3D" id="3.40.50.150">
    <property type="entry name" value="Vaccinia Virus protein VP39"/>
    <property type="match status" value="1"/>
</dbReference>
<dbReference type="GeneID" id="93736294"/>
<evidence type="ECO:0000256" key="2">
    <source>
        <dbReference type="ARBA" id="ARBA00022603"/>
    </source>
</evidence>
<proteinExistence type="predicted"/>
<dbReference type="GO" id="GO:0006298">
    <property type="term" value="P:mismatch repair"/>
    <property type="evidence" value="ECO:0007669"/>
    <property type="project" value="TreeGrafter"/>
</dbReference>
<comment type="catalytic activity">
    <reaction evidence="5">
        <text>a 2'-deoxyadenosine in DNA + S-adenosyl-L-methionine = an N(6)-methyl-2'-deoxyadenosine in DNA + S-adenosyl-L-homocysteine + H(+)</text>
        <dbReference type="Rhea" id="RHEA:15197"/>
        <dbReference type="Rhea" id="RHEA-COMP:12418"/>
        <dbReference type="Rhea" id="RHEA-COMP:12419"/>
        <dbReference type="ChEBI" id="CHEBI:15378"/>
        <dbReference type="ChEBI" id="CHEBI:57856"/>
        <dbReference type="ChEBI" id="CHEBI:59789"/>
        <dbReference type="ChEBI" id="CHEBI:90615"/>
        <dbReference type="ChEBI" id="CHEBI:90616"/>
        <dbReference type="EC" id="2.1.1.72"/>
    </reaction>
</comment>
<evidence type="ECO:0000256" key="5">
    <source>
        <dbReference type="ARBA" id="ARBA00047942"/>
    </source>
</evidence>
<dbReference type="REBASE" id="439021">
    <property type="entry name" value="M.Ssy23ORF7165P"/>
</dbReference>
<keyword evidence="2 6" id="KW-0489">Methyltransferase</keyword>
<dbReference type="RefSeq" id="WP_040265699.1">
    <property type="nucleotide sequence ID" value="NZ_CP050855.1"/>
</dbReference>